<feature type="transmembrane region" description="Helical" evidence="1">
    <location>
        <begin position="6"/>
        <end position="24"/>
    </location>
</feature>
<keyword evidence="1" id="KW-1133">Transmembrane helix</keyword>
<dbReference type="EMBL" id="MF782455">
    <property type="protein sequence ID" value="ATZ80734.1"/>
    <property type="molecule type" value="Genomic_DNA"/>
</dbReference>
<accession>A0A2H4UV47</accession>
<keyword evidence="3" id="KW-1185">Reference proteome</keyword>
<protein>
    <submittedName>
        <fullName evidence="2">Uncharacterized protein</fullName>
    </submittedName>
</protein>
<keyword evidence="1" id="KW-0812">Transmembrane</keyword>
<keyword evidence="1" id="KW-0472">Membrane</keyword>
<evidence type="ECO:0000313" key="3">
    <source>
        <dbReference type="Proteomes" id="UP000240325"/>
    </source>
</evidence>
<dbReference type="Proteomes" id="UP000240325">
    <property type="component" value="Segment"/>
</dbReference>
<reference evidence="2" key="1">
    <citation type="journal article" date="2017" name="Elife">
        <title>The kinetoplastid-infecting Bodo saltans virus (BsV), a window into the most abundant giant viruses in the sea.</title>
        <authorList>
            <person name="Deeg C.M."/>
            <person name="Chow C.-E.T."/>
            <person name="Suttle C.A."/>
        </authorList>
    </citation>
    <scope>NUCLEOTIDE SEQUENCE</scope>
    <source>
        <strain evidence="2">NG1</strain>
    </source>
</reference>
<proteinExistence type="predicted"/>
<organism evidence="2">
    <name type="scientific">Bodo saltans virus</name>
    <dbReference type="NCBI Taxonomy" id="2024608"/>
    <lineage>
        <taxon>Viruses</taxon>
        <taxon>Varidnaviria</taxon>
        <taxon>Bamfordvirae</taxon>
        <taxon>Nucleocytoviricota</taxon>
        <taxon>Megaviricetes</taxon>
        <taxon>Imitervirales</taxon>
        <taxon>Mimiviridae</taxon>
        <taxon>Klosneuvirinae</taxon>
        <taxon>Theiavirus</taxon>
        <taxon>Theiavirus salishense</taxon>
    </lineage>
</organism>
<name>A0A2H4UV47_9VIRU</name>
<gene>
    <name evidence="2" type="ORF">BMW23_0688</name>
</gene>
<sequence>MCLIITILTIIIGIIAGYFAFKIFNKKIHGPNSNIVKKTIHKNNGKCYVFEPHLYLCGDN</sequence>
<evidence type="ECO:0000313" key="2">
    <source>
        <dbReference type="EMBL" id="ATZ80734.1"/>
    </source>
</evidence>
<evidence type="ECO:0000256" key="1">
    <source>
        <dbReference type="SAM" id="Phobius"/>
    </source>
</evidence>